<name>A0A409XJ61_PSICY</name>
<sequence>MAGGQDLEEDACGEGNNLDEVRIRLEVLRITKGQGPKARARQMVMASCSGRRDMQRREEKATGTDERRERWMKQQHDRGQDASVSVIQTRSEKRIGADRLYGYVLIRHTITKPKSPTVSR</sequence>
<dbReference type="AlphaFoldDB" id="A0A409XJ61"/>
<evidence type="ECO:0000313" key="2">
    <source>
        <dbReference type="EMBL" id="PPQ90779.1"/>
    </source>
</evidence>
<gene>
    <name evidence="2" type="ORF">CVT25_010168</name>
</gene>
<keyword evidence="3" id="KW-1185">Reference proteome</keyword>
<proteinExistence type="predicted"/>
<dbReference type="EMBL" id="NHYD01001548">
    <property type="protein sequence ID" value="PPQ90779.1"/>
    <property type="molecule type" value="Genomic_DNA"/>
</dbReference>
<evidence type="ECO:0000256" key="1">
    <source>
        <dbReference type="SAM" id="MobiDB-lite"/>
    </source>
</evidence>
<evidence type="ECO:0000313" key="3">
    <source>
        <dbReference type="Proteomes" id="UP000283269"/>
    </source>
</evidence>
<organism evidence="2 3">
    <name type="scientific">Psilocybe cyanescens</name>
    <dbReference type="NCBI Taxonomy" id="93625"/>
    <lineage>
        <taxon>Eukaryota</taxon>
        <taxon>Fungi</taxon>
        <taxon>Dikarya</taxon>
        <taxon>Basidiomycota</taxon>
        <taxon>Agaricomycotina</taxon>
        <taxon>Agaricomycetes</taxon>
        <taxon>Agaricomycetidae</taxon>
        <taxon>Agaricales</taxon>
        <taxon>Agaricineae</taxon>
        <taxon>Strophariaceae</taxon>
        <taxon>Psilocybe</taxon>
    </lineage>
</organism>
<accession>A0A409XJ61</accession>
<reference evidence="2 3" key="1">
    <citation type="journal article" date="2018" name="Evol. Lett.">
        <title>Horizontal gene cluster transfer increased hallucinogenic mushroom diversity.</title>
        <authorList>
            <person name="Reynolds H.T."/>
            <person name="Vijayakumar V."/>
            <person name="Gluck-Thaler E."/>
            <person name="Korotkin H.B."/>
            <person name="Matheny P.B."/>
            <person name="Slot J.C."/>
        </authorList>
    </citation>
    <scope>NUCLEOTIDE SEQUENCE [LARGE SCALE GENOMIC DNA]</scope>
    <source>
        <strain evidence="2 3">2631</strain>
    </source>
</reference>
<protein>
    <submittedName>
        <fullName evidence="2">Uncharacterized protein</fullName>
    </submittedName>
</protein>
<feature type="region of interest" description="Disordered" evidence="1">
    <location>
        <begin position="33"/>
        <end position="87"/>
    </location>
</feature>
<comment type="caution">
    <text evidence="2">The sequence shown here is derived from an EMBL/GenBank/DDBJ whole genome shotgun (WGS) entry which is preliminary data.</text>
</comment>
<feature type="compositionally biased region" description="Basic and acidic residues" evidence="1">
    <location>
        <begin position="50"/>
        <end position="80"/>
    </location>
</feature>
<dbReference type="InParanoid" id="A0A409XJ61"/>
<dbReference type="Proteomes" id="UP000283269">
    <property type="component" value="Unassembled WGS sequence"/>
</dbReference>